<feature type="region of interest" description="Disordered" evidence="1">
    <location>
        <begin position="1314"/>
        <end position="1340"/>
    </location>
</feature>
<keyword evidence="2" id="KW-0472">Membrane</keyword>
<proteinExistence type="predicted"/>
<feature type="transmembrane region" description="Helical" evidence="2">
    <location>
        <begin position="51"/>
        <end position="72"/>
    </location>
</feature>
<evidence type="ECO:0000313" key="4">
    <source>
        <dbReference type="Proteomes" id="UP000245124"/>
    </source>
</evidence>
<dbReference type="Proteomes" id="UP000245124">
    <property type="component" value="Unassembled WGS sequence"/>
</dbReference>
<keyword evidence="4" id="KW-1185">Reference proteome</keyword>
<dbReference type="InterPro" id="IPR049774">
    <property type="entry name" value="EPS_HpsA-like"/>
</dbReference>
<feature type="compositionally biased region" description="Basic and acidic residues" evidence="1">
    <location>
        <begin position="953"/>
        <end position="966"/>
    </location>
</feature>
<keyword evidence="2" id="KW-1133">Transmembrane helix</keyword>
<keyword evidence="2" id="KW-0812">Transmembrane</keyword>
<dbReference type="NCBIfam" id="NF038301">
    <property type="entry name" value="EPS_HpsA"/>
    <property type="match status" value="1"/>
</dbReference>
<sequence length="1533" mass="167217">MSIRRKFFKVGILCLKKLISQFFSTIKKQIIWLLRTLFTTNRRRGTGNAGFVLPTVAMVSLVVVLLTTAILFRSFERSKNASNVRVNEAALNAATPAIDRARAKINKLFQDGRLPRATPTDNALYDTLVSNLNEYTFGDETQLKLTKSSQYTGERTELKTAWSYPVDTDNNGKFDSYTLYGIYFTNPPISGGAYTHARNSLEARTLPMTAGNVSGDCGDTLGTSASLVGNTGWFKIGNKLKKAFFVYTATVPITTTPASNTKYELYKGNKSFSALEYQQERVQIPVVNNAVLYEDDIDISPGPTFRLNGRVFTNSNLLTGSDGNNVRLYQVSSKESCFYDDDNAKIVIGGNLGAGGSTDTSDLSKITQVDLFRKGEATDPIVVDFAKSTTPASNEANLIAYNSLAYVQRINRLVSAQIADTTANATHSDPTEVTKGIQQQKDKLGLASYTAPEELAFRKQQLQLYFQKRTRRVPYKEVSFGGDALGTYATTSPLQDTGDILRPVNAWMYPTDPTDGKTGTNYTSLTLSTNSGKLIPGATEPTTLQKTYDGKEQSLGDRVVIGNNLPQIWWDSTKSGFVGPNPQDTQTISGINWDLPTTPSTPRTRRSRVEILADLGSTDRDKDWELAAATVPNSIQDPVGGLRVVTGGGIYLPQGYTTTGALLDSNFALATAATTNIWSDLMPVASSTATVATATSLISNLITLPNATYTPYLRMRATAVYHYKATGYSATSPTPIACVSSYYDPTNSTTAKNLSTLPYGNATGGRSNNGIVYAPPSRTTTYYQNVLAYQAQLKYQNGRWANEALKNALAKAAANRTIAEQSAIDAALCSLQILDGSISVPGTLPIPHGAIKETTFLDSRQVKAIHKDNTTTTVFETFTNADGGATLGTDYDLDKKDRQPLEIRATVLDINSLRTTTIGGTTPAQEYLLPNSGIIYATRNDALPDLSSSSGDLEAKKSESPVDYKLDPTRRPNAIMLINGSKIGRGTSNNYRDAEKGLILATNLPVYVKGNFNLHTQQEFTTALSDDWSNFYSRTKATRNPNFACRPSDSRLPNCTTGDEWRPASVLADSITLLSNNFREGFRNEGDYDSNDNLGNKASGFNSYVTSWYYKSDPTTKWFYDGDSGVTNTSDAKYRLPKDFDTSSAFDPSVPSTYQGSSYLNNFVTPIQLATRTREFATEVCIATNPADCSDNKNWVMAVGGNCNGLTSQKTAGASNGILGQPISAIKTGTVARLPDCGEAQNLPRRVAFQRDANGNFILNNGKPVVYGFIGEGGTAKLKLFPYDTWSTYKPGYPEDNGNGISGTFLIPWFKTQDSSGNESFNPDDPPLLTSQTGQGSPSQKPVLQIDFPFAYDSLDTGNISPGKHRYWLQIATETTFNLIAIAGDTPARPTEDNGGLHNFVRFMENWNPTGGTGDAIKARISGSFIQIKRSAYATAPFSTSISTQSNDFKYKIQGNDSRTPFYLAPTRQWGYDVALLSQSPDLLAQRLATIPDDLPDEYFREVGRDDAWVQSLLCAKKLDGNFAIDPDQRPCS</sequence>
<evidence type="ECO:0000256" key="1">
    <source>
        <dbReference type="SAM" id="MobiDB-lite"/>
    </source>
</evidence>
<feature type="compositionally biased region" description="Polar residues" evidence="1">
    <location>
        <begin position="1329"/>
        <end position="1340"/>
    </location>
</feature>
<comment type="caution">
    <text evidence="3">The sequence shown here is derived from an EMBL/GenBank/DDBJ whole genome shotgun (WGS) entry which is preliminary data.</text>
</comment>
<name>A0A2R5FUU7_NOSCO</name>
<evidence type="ECO:0000313" key="3">
    <source>
        <dbReference type="EMBL" id="GBG21809.1"/>
    </source>
</evidence>
<dbReference type="OrthoDB" id="468482at2"/>
<feature type="region of interest" description="Disordered" evidence="1">
    <location>
        <begin position="947"/>
        <end position="966"/>
    </location>
</feature>
<evidence type="ECO:0000256" key="2">
    <source>
        <dbReference type="SAM" id="Phobius"/>
    </source>
</evidence>
<organism evidence="3 4">
    <name type="scientific">Nostoc commune NIES-4072</name>
    <dbReference type="NCBI Taxonomy" id="2005467"/>
    <lineage>
        <taxon>Bacteria</taxon>
        <taxon>Bacillati</taxon>
        <taxon>Cyanobacteriota</taxon>
        <taxon>Cyanophyceae</taxon>
        <taxon>Nostocales</taxon>
        <taxon>Nostocaceae</taxon>
        <taxon>Nostoc</taxon>
    </lineage>
</organism>
<accession>A0A2R5FUU7</accession>
<protein>
    <submittedName>
        <fullName evidence="3">Uncharacterized protein</fullName>
    </submittedName>
</protein>
<dbReference type="EMBL" id="BDUD01000001">
    <property type="protein sequence ID" value="GBG21809.1"/>
    <property type="molecule type" value="Genomic_DNA"/>
</dbReference>
<gene>
    <name evidence="3" type="ORF">NIES4072_54980</name>
</gene>
<reference evidence="3 4" key="1">
    <citation type="submission" date="2017-06" db="EMBL/GenBank/DDBJ databases">
        <title>Genome sequencing of cyanobaciteial culture collection at National Institute for Environmental Studies (NIES).</title>
        <authorList>
            <person name="Hirose Y."/>
            <person name="Shimura Y."/>
            <person name="Fujisawa T."/>
            <person name="Nakamura Y."/>
            <person name="Kawachi M."/>
        </authorList>
    </citation>
    <scope>NUCLEOTIDE SEQUENCE [LARGE SCALE GENOMIC DNA]</scope>
    <source>
        <strain evidence="3 4">NIES-4072</strain>
    </source>
</reference>
<dbReference type="RefSeq" id="WP_109011650.1">
    <property type="nucleotide sequence ID" value="NZ_BDUD01000001.1"/>
</dbReference>